<sequence>MVILKNIKKTNNMISADYYPEGKEPKGFMRIEDGKVTEHENASSFAAPHVRNELKRLAKMENPPTEKTVLWY</sequence>
<organism evidence="1">
    <name type="scientific">Siphoviridae sp. ctrfD19</name>
    <dbReference type="NCBI Taxonomy" id="2826478"/>
    <lineage>
        <taxon>Viruses</taxon>
        <taxon>Duplodnaviria</taxon>
        <taxon>Heunggongvirae</taxon>
        <taxon>Uroviricota</taxon>
        <taxon>Caudoviricetes</taxon>
    </lineage>
</organism>
<reference evidence="1" key="1">
    <citation type="journal article" date="2021" name="Proc. Natl. Acad. Sci. U.S.A.">
        <title>A Catalog of Tens of Thousands of Viruses from Human Metagenomes Reveals Hidden Associations with Chronic Diseases.</title>
        <authorList>
            <person name="Tisza M.J."/>
            <person name="Buck C.B."/>
        </authorList>
    </citation>
    <scope>NUCLEOTIDE SEQUENCE</scope>
    <source>
        <strain evidence="1">CtrfD19</strain>
    </source>
</reference>
<protein>
    <submittedName>
        <fullName evidence="1">Uncharacterized protein</fullName>
    </submittedName>
</protein>
<proteinExistence type="predicted"/>
<dbReference type="EMBL" id="BK014797">
    <property type="protein sequence ID" value="DAD76248.1"/>
    <property type="molecule type" value="Genomic_DNA"/>
</dbReference>
<name>A0A8S5M274_9CAUD</name>
<accession>A0A8S5M274</accession>
<evidence type="ECO:0000313" key="1">
    <source>
        <dbReference type="EMBL" id="DAD76248.1"/>
    </source>
</evidence>